<feature type="transmembrane region" description="Helical" evidence="6">
    <location>
        <begin position="225"/>
        <end position="247"/>
    </location>
</feature>
<feature type="transmembrane region" description="Helical" evidence="6">
    <location>
        <begin position="166"/>
        <end position="184"/>
    </location>
</feature>
<dbReference type="PROSITE" id="PS50850">
    <property type="entry name" value="MFS"/>
    <property type="match status" value="1"/>
</dbReference>
<dbReference type="PROSITE" id="PS00216">
    <property type="entry name" value="SUGAR_TRANSPORT_1"/>
    <property type="match status" value="1"/>
</dbReference>
<sequence>MSTKKKKNCRFVVGVGSSIAMAGSQSYLADISTGAIFFFFTKIKKIKGPTQIGFAAGMALGPALGGLLADTVGIRNCFLAVGATISGVVVNHYIMCPETLPKTEQGRKITWSGIGGEFKDTLNKWKPLWNTKDIRYAIYLHSVFWFTSSGCMFTLMPLYATNSLHMSLSSLGSLFAGVALINVFGSQPMAWISDKFGRKIVIGPSILILSSAAFLLPYVHTTQQLTALAVWWGIGSTMFQSAPMAYISDRSNAQNRSQALAILRSGGDFGLMLGSSVCAGLAQWYDMRIATTFAALCLLSSGFNFVWRTKY</sequence>
<name>X6NI62_RETFI</name>
<dbReference type="AlphaFoldDB" id="X6NI62"/>
<feature type="transmembrane region" description="Helical" evidence="6">
    <location>
        <begin position="196"/>
        <end position="219"/>
    </location>
</feature>
<protein>
    <recommendedName>
        <fullName evidence="7">Major facilitator superfamily (MFS) profile domain-containing protein</fullName>
    </recommendedName>
</protein>
<dbReference type="OrthoDB" id="419616at2759"/>
<dbReference type="InterPro" id="IPR036259">
    <property type="entry name" value="MFS_trans_sf"/>
</dbReference>
<proteinExistence type="predicted"/>
<feature type="transmembrane region" description="Helical" evidence="6">
    <location>
        <begin position="288"/>
        <end position="307"/>
    </location>
</feature>
<evidence type="ECO:0000313" key="9">
    <source>
        <dbReference type="Proteomes" id="UP000023152"/>
    </source>
</evidence>
<dbReference type="GO" id="GO:0022857">
    <property type="term" value="F:transmembrane transporter activity"/>
    <property type="evidence" value="ECO:0007669"/>
    <property type="project" value="InterPro"/>
</dbReference>
<keyword evidence="2" id="KW-1003">Cell membrane</keyword>
<evidence type="ECO:0000256" key="2">
    <source>
        <dbReference type="ARBA" id="ARBA00022475"/>
    </source>
</evidence>
<dbReference type="EMBL" id="ASPP01008776">
    <property type="protein sequence ID" value="ETO25042.1"/>
    <property type="molecule type" value="Genomic_DNA"/>
</dbReference>
<dbReference type="InterPro" id="IPR050189">
    <property type="entry name" value="MFS_Efflux_Transporters"/>
</dbReference>
<feature type="domain" description="Major facilitator superfamily (MFS) profile" evidence="7">
    <location>
        <begin position="134"/>
        <end position="311"/>
    </location>
</feature>
<dbReference type="InterPro" id="IPR005829">
    <property type="entry name" value="Sugar_transporter_CS"/>
</dbReference>
<evidence type="ECO:0000256" key="1">
    <source>
        <dbReference type="ARBA" id="ARBA00004651"/>
    </source>
</evidence>
<dbReference type="Gene3D" id="1.20.1250.20">
    <property type="entry name" value="MFS general substrate transporter like domains"/>
    <property type="match status" value="2"/>
</dbReference>
<dbReference type="PANTHER" id="PTHR43124:SF3">
    <property type="entry name" value="CHLORAMPHENICOL EFFLUX PUMP RV0191"/>
    <property type="match status" value="1"/>
</dbReference>
<feature type="transmembrane region" description="Helical" evidence="6">
    <location>
        <begin position="136"/>
        <end position="160"/>
    </location>
</feature>
<evidence type="ECO:0000259" key="7">
    <source>
        <dbReference type="PROSITE" id="PS50850"/>
    </source>
</evidence>
<dbReference type="OMA" id="CELPIRF"/>
<dbReference type="Proteomes" id="UP000023152">
    <property type="component" value="Unassembled WGS sequence"/>
</dbReference>
<evidence type="ECO:0000256" key="6">
    <source>
        <dbReference type="SAM" id="Phobius"/>
    </source>
</evidence>
<keyword evidence="9" id="KW-1185">Reference proteome</keyword>
<evidence type="ECO:0000313" key="8">
    <source>
        <dbReference type="EMBL" id="ETO25042.1"/>
    </source>
</evidence>
<evidence type="ECO:0000256" key="5">
    <source>
        <dbReference type="ARBA" id="ARBA00023136"/>
    </source>
</evidence>
<feature type="transmembrane region" description="Helical" evidence="6">
    <location>
        <begin position="259"/>
        <end position="282"/>
    </location>
</feature>
<dbReference type="SUPFAM" id="SSF103473">
    <property type="entry name" value="MFS general substrate transporter"/>
    <property type="match status" value="1"/>
</dbReference>
<dbReference type="Pfam" id="PF07690">
    <property type="entry name" value="MFS_1"/>
    <property type="match status" value="1"/>
</dbReference>
<gene>
    <name evidence="8" type="ORF">RFI_12098</name>
</gene>
<dbReference type="PANTHER" id="PTHR43124">
    <property type="entry name" value="PURINE EFFLUX PUMP PBUE"/>
    <property type="match status" value="1"/>
</dbReference>
<dbReference type="InterPro" id="IPR020846">
    <property type="entry name" value="MFS_dom"/>
</dbReference>
<accession>X6NI62</accession>
<organism evidence="8 9">
    <name type="scientific">Reticulomyxa filosa</name>
    <dbReference type="NCBI Taxonomy" id="46433"/>
    <lineage>
        <taxon>Eukaryota</taxon>
        <taxon>Sar</taxon>
        <taxon>Rhizaria</taxon>
        <taxon>Retaria</taxon>
        <taxon>Foraminifera</taxon>
        <taxon>Monothalamids</taxon>
        <taxon>Reticulomyxidae</taxon>
        <taxon>Reticulomyxa</taxon>
    </lineage>
</organism>
<keyword evidence="5 6" id="KW-0472">Membrane</keyword>
<dbReference type="InterPro" id="IPR011701">
    <property type="entry name" value="MFS"/>
</dbReference>
<keyword evidence="3 6" id="KW-0812">Transmembrane</keyword>
<reference evidence="8 9" key="1">
    <citation type="journal article" date="2013" name="Curr. Biol.">
        <title>The Genome of the Foraminiferan Reticulomyxa filosa.</title>
        <authorList>
            <person name="Glockner G."/>
            <person name="Hulsmann N."/>
            <person name="Schleicher M."/>
            <person name="Noegel A.A."/>
            <person name="Eichinger L."/>
            <person name="Gallinger C."/>
            <person name="Pawlowski J."/>
            <person name="Sierra R."/>
            <person name="Euteneuer U."/>
            <person name="Pillet L."/>
            <person name="Moustafa A."/>
            <person name="Platzer M."/>
            <person name="Groth M."/>
            <person name="Szafranski K."/>
            <person name="Schliwa M."/>
        </authorList>
    </citation>
    <scope>NUCLEOTIDE SEQUENCE [LARGE SCALE GENOMIC DNA]</scope>
</reference>
<comment type="subcellular location">
    <subcellularLocation>
        <location evidence="1">Cell membrane</location>
        <topology evidence="1">Multi-pass membrane protein</topology>
    </subcellularLocation>
</comment>
<keyword evidence="4 6" id="KW-1133">Transmembrane helix</keyword>
<comment type="caution">
    <text evidence="8">The sequence shown here is derived from an EMBL/GenBank/DDBJ whole genome shotgun (WGS) entry which is preliminary data.</text>
</comment>
<evidence type="ECO:0000256" key="3">
    <source>
        <dbReference type="ARBA" id="ARBA00022692"/>
    </source>
</evidence>
<dbReference type="GO" id="GO:0005886">
    <property type="term" value="C:plasma membrane"/>
    <property type="evidence" value="ECO:0007669"/>
    <property type="project" value="UniProtKB-SubCell"/>
</dbReference>
<evidence type="ECO:0000256" key="4">
    <source>
        <dbReference type="ARBA" id="ARBA00022989"/>
    </source>
</evidence>